<proteinExistence type="predicted"/>
<evidence type="ECO:0000313" key="2">
    <source>
        <dbReference type="Proteomes" id="UP000240883"/>
    </source>
</evidence>
<organism evidence="1 2">
    <name type="scientific">Corynespora cassiicola Philippines</name>
    <dbReference type="NCBI Taxonomy" id="1448308"/>
    <lineage>
        <taxon>Eukaryota</taxon>
        <taxon>Fungi</taxon>
        <taxon>Dikarya</taxon>
        <taxon>Ascomycota</taxon>
        <taxon>Pezizomycotina</taxon>
        <taxon>Dothideomycetes</taxon>
        <taxon>Pleosporomycetidae</taxon>
        <taxon>Pleosporales</taxon>
        <taxon>Corynesporascaceae</taxon>
        <taxon>Corynespora</taxon>
    </lineage>
</organism>
<dbReference type="AlphaFoldDB" id="A0A2T2NU86"/>
<keyword evidence="2" id="KW-1185">Reference proteome</keyword>
<name>A0A2T2NU86_CORCC</name>
<gene>
    <name evidence="1" type="ORF">BS50DRAFT_328675</name>
</gene>
<protein>
    <submittedName>
        <fullName evidence="1">Uncharacterized protein</fullName>
    </submittedName>
</protein>
<evidence type="ECO:0000313" key="1">
    <source>
        <dbReference type="EMBL" id="PSN68943.1"/>
    </source>
</evidence>
<accession>A0A2T2NU86</accession>
<reference evidence="1 2" key="1">
    <citation type="journal article" date="2018" name="Front. Microbiol.">
        <title>Genome-Wide Analysis of Corynespora cassiicola Leaf Fall Disease Putative Effectors.</title>
        <authorList>
            <person name="Lopez D."/>
            <person name="Ribeiro S."/>
            <person name="Label P."/>
            <person name="Fumanal B."/>
            <person name="Venisse J.S."/>
            <person name="Kohler A."/>
            <person name="de Oliveira R.R."/>
            <person name="Labutti K."/>
            <person name="Lipzen A."/>
            <person name="Lail K."/>
            <person name="Bauer D."/>
            <person name="Ohm R.A."/>
            <person name="Barry K.W."/>
            <person name="Spatafora J."/>
            <person name="Grigoriev I.V."/>
            <person name="Martin F.M."/>
            <person name="Pujade-Renaud V."/>
        </authorList>
    </citation>
    <scope>NUCLEOTIDE SEQUENCE [LARGE SCALE GENOMIC DNA]</scope>
    <source>
        <strain evidence="1 2">Philippines</strain>
    </source>
</reference>
<sequence length="171" mass="19556">MHPQPYLCSESRYAPKFGRIDCASSSRQCVRRRIMPALRYCGAVNQALDLAISVGRTMLSKRPLSLMIIHIVVSRRIVLETMVCRSIRQSTDACLASRLAIGDHKPRTSACKQRLIQTLDLCAYWRSRLYLDSRRYLVCLVQAGRTPTSNARFLPIRLYEGSHCDIKRSRP</sequence>
<dbReference type="EMBL" id="KZ678133">
    <property type="protein sequence ID" value="PSN68943.1"/>
    <property type="molecule type" value="Genomic_DNA"/>
</dbReference>
<dbReference type="Proteomes" id="UP000240883">
    <property type="component" value="Unassembled WGS sequence"/>
</dbReference>